<protein>
    <submittedName>
        <fullName evidence="1">DUF3726 domain-containing protein</fullName>
    </submittedName>
</protein>
<accession>A0ABV5JHE2</accession>
<comment type="caution">
    <text evidence="1">The sequence shown here is derived from an EMBL/GenBank/DDBJ whole genome shotgun (WGS) entry which is preliminary data.</text>
</comment>
<dbReference type="RefSeq" id="WP_213889979.1">
    <property type="nucleotide sequence ID" value="NZ_JAGFNU010000008.1"/>
</dbReference>
<proteinExistence type="predicted"/>
<organism evidence="1 2">
    <name type="scientific">Pseudohalocynthiibacter aestuariivivens</name>
    <dbReference type="NCBI Taxonomy" id="1591409"/>
    <lineage>
        <taxon>Bacteria</taxon>
        <taxon>Pseudomonadati</taxon>
        <taxon>Pseudomonadota</taxon>
        <taxon>Alphaproteobacteria</taxon>
        <taxon>Rhodobacterales</taxon>
        <taxon>Paracoccaceae</taxon>
        <taxon>Pseudohalocynthiibacter</taxon>
    </lineage>
</organism>
<dbReference type="Pfam" id="PF12525">
    <property type="entry name" value="DUF3726"/>
    <property type="match status" value="1"/>
</dbReference>
<sequence length="214" mass="22264">MTYSLNEIEAMSKRAARGAGFDWGLAEEAGKATRWLSEQGFAGPETLAALLTQNDGHPYASLSPIDVNDVWNASTGTLCPLIAGTVLCDLAARLDAGVTLGQTSYPIFLVPFVATAAKVSGTALTLSWDNTEICVSSDGGLRVSHSGDLAASVTKAVLCKGTDPSKCTDSHKNRKQDVDAKAWATLGAFAHRTYAPATEESRLAGAGAGLSDND</sequence>
<gene>
    <name evidence="1" type="ORF">ACFFUT_10000</name>
</gene>
<dbReference type="InterPro" id="IPR022201">
    <property type="entry name" value="DUF3726"/>
</dbReference>
<evidence type="ECO:0000313" key="2">
    <source>
        <dbReference type="Proteomes" id="UP001589683"/>
    </source>
</evidence>
<dbReference type="EMBL" id="JBHMEA010000038">
    <property type="protein sequence ID" value="MFB9232113.1"/>
    <property type="molecule type" value="Genomic_DNA"/>
</dbReference>
<dbReference type="Proteomes" id="UP001589683">
    <property type="component" value="Unassembled WGS sequence"/>
</dbReference>
<name>A0ABV5JHE2_9RHOB</name>
<keyword evidence="2" id="KW-1185">Reference proteome</keyword>
<reference evidence="1 2" key="1">
    <citation type="submission" date="2024-09" db="EMBL/GenBank/DDBJ databases">
        <authorList>
            <person name="Sun Q."/>
            <person name="Mori K."/>
        </authorList>
    </citation>
    <scope>NUCLEOTIDE SEQUENCE [LARGE SCALE GENOMIC DNA]</scope>
    <source>
        <strain evidence="1 2">CECT 8726</strain>
    </source>
</reference>
<evidence type="ECO:0000313" key="1">
    <source>
        <dbReference type="EMBL" id="MFB9232113.1"/>
    </source>
</evidence>